<organism evidence="1 2">
    <name type="scientific">Chaenocephalus aceratus</name>
    <name type="common">Blackfin icefish</name>
    <name type="synonym">Chaenichthys aceratus</name>
    <dbReference type="NCBI Taxonomy" id="36190"/>
    <lineage>
        <taxon>Eukaryota</taxon>
        <taxon>Metazoa</taxon>
        <taxon>Chordata</taxon>
        <taxon>Craniata</taxon>
        <taxon>Vertebrata</taxon>
        <taxon>Euteleostomi</taxon>
        <taxon>Actinopterygii</taxon>
        <taxon>Neopterygii</taxon>
        <taxon>Teleostei</taxon>
        <taxon>Neoteleostei</taxon>
        <taxon>Acanthomorphata</taxon>
        <taxon>Eupercaria</taxon>
        <taxon>Perciformes</taxon>
        <taxon>Notothenioidei</taxon>
        <taxon>Channichthyidae</taxon>
        <taxon>Chaenocephalus</taxon>
    </lineage>
</organism>
<name>A0ACB9W534_CHAAC</name>
<dbReference type="Proteomes" id="UP001057452">
    <property type="component" value="Chromosome 18"/>
</dbReference>
<proteinExistence type="predicted"/>
<accession>A0ACB9W534</accession>
<evidence type="ECO:0000313" key="1">
    <source>
        <dbReference type="EMBL" id="KAI4808179.1"/>
    </source>
</evidence>
<evidence type="ECO:0000313" key="2">
    <source>
        <dbReference type="Proteomes" id="UP001057452"/>
    </source>
</evidence>
<gene>
    <name evidence="1" type="ORF">KUCAC02_000245</name>
</gene>
<sequence>MQVHCSHGYKYYYQCRSSLFGDGKVLQHTGSSGSSSSSVDCEADTEDASESTEDASEVVATYSCRRRTNSWPLALFHNLVDISHYNAYVLWTSIEPSWQQQKPYRRRLFIEEVGEMLVTPHIKKRGRLPRSSPAHQPLQQCPCST</sequence>
<protein>
    <submittedName>
        <fullName evidence="1">Uncharacterized protein</fullName>
    </submittedName>
</protein>
<comment type="caution">
    <text evidence="1">The sequence shown here is derived from an EMBL/GenBank/DDBJ whole genome shotgun (WGS) entry which is preliminary data.</text>
</comment>
<dbReference type="EMBL" id="CM043802">
    <property type="protein sequence ID" value="KAI4808179.1"/>
    <property type="molecule type" value="Genomic_DNA"/>
</dbReference>
<keyword evidence="2" id="KW-1185">Reference proteome</keyword>
<reference evidence="1" key="1">
    <citation type="submission" date="2022-05" db="EMBL/GenBank/DDBJ databases">
        <title>Chromosome-level genome of Chaenocephalus aceratus.</title>
        <authorList>
            <person name="Park H."/>
        </authorList>
    </citation>
    <scope>NUCLEOTIDE SEQUENCE</scope>
    <source>
        <strain evidence="1">KU_202001</strain>
    </source>
</reference>